<gene>
    <name evidence="1" type="ORF">CINCED_3A018173</name>
</gene>
<accession>A0A5E4MHQ1</accession>
<organism evidence="1 2">
    <name type="scientific">Cinara cedri</name>
    <dbReference type="NCBI Taxonomy" id="506608"/>
    <lineage>
        <taxon>Eukaryota</taxon>
        <taxon>Metazoa</taxon>
        <taxon>Ecdysozoa</taxon>
        <taxon>Arthropoda</taxon>
        <taxon>Hexapoda</taxon>
        <taxon>Insecta</taxon>
        <taxon>Pterygota</taxon>
        <taxon>Neoptera</taxon>
        <taxon>Paraneoptera</taxon>
        <taxon>Hemiptera</taxon>
        <taxon>Sternorrhyncha</taxon>
        <taxon>Aphidomorpha</taxon>
        <taxon>Aphidoidea</taxon>
        <taxon>Aphididae</taxon>
        <taxon>Lachninae</taxon>
        <taxon>Cinara</taxon>
    </lineage>
</organism>
<dbReference type="AlphaFoldDB" id="A0A5E4MHQ1"/>
<dbReference type="InterPro" id="IPR036736">
    <property type="entry name" value="ACP-like_sf"/>
</dbReference>
<sequence>MRLVVLLWNEFCEARQEAGLQGLAIQWGAIGDVGLTMDTIGGNEKFVSGTFPQRMNSCLKIFYVYLQHPQPVLASTVLAEKKSDSGLIGLNTENITVSNTLADFCMVSLMGAEIKQTLERNYNLLLSVSEIRIMTVKRLHELQSNSGGVPSGVPADTTTNGVISRNDQVVKKMKLIFPVYE</sequence>
<name>A0A5E4MHQ1_9HEMI</name>
<protein>
    <submittedName>
        <fullName evidence="1">Uncharacterized protein</fullName>
    </submittedName>
</protein>
<dbReference type="Gene3D" id="1.10.1200.10">
    <property type="entry name" value="ACP-like"/>
    <property type="match status" value="1"/>
</dbReference>
<dbReference type="EMBL" id="CABPRJ010000951">
    <property type="protein sequence ID" value="VVC31738.1"/>
    <property type="molecule type" value="Genomic_DNA"/>
</dbReference>
<dbReference type="Proteomes" id="UP000325440">
    <property type="component" value="Unassembled WGS sequence"/>
</dbReference>
<keyword evidence="2" id="KW-1185">Reference proteome</keyword>
<evidence type="ECO:0000313" key="2">
    <source>
        <dbReference type="Proteomes" id="UP000325440"/>
    </source>
</evidence>
<proteinExistence type="predicted"/>
<reference evidence="1 2" key="1">
    <citation type="submission" date="2019-08" db="EMBL/GenBank/DDBJ databases">
        <authorList>
            <person name="Alioto T."/>
            <person name="Alioto T."/>
            <person name="Gomez Garrido J."/>
        </authorList>
    </citation>
    <scope>NUCLEOTIDE SEQUENCE [LARGE SCALE GENOMIC DNA]</scope>
</reference>
<dbReference type="Gene3D" id="3.40.50.720">
    <property type="entry name" value="NAD(P)-binding Rossmann-like Domain"/>
    <property type="match status" value="1"/>
</dbReference>
<evidence type="ECO:0000313" key="1">
    <source>
        <dbReference type="EMBL" id="VVC31738.1"/>
    </source>
</evidence>
<dbReference type="OrthoDB" id="329835at2759"/>